<dbReference type="CDD" id="cd03411">
    <property type="entry name" value="Ferrochelatase_N"/>
    <property type="match status" value="1"/>
</dbReference>
<evidence type="ECO:0000313" key="11">
    <source>
        <dbReference type="EMBL" id="TAA25628.1"/>
    </source>
</evidence>
<dbReference type="CDD" id="cd00419">
    <property type="entry name" value="Ferrochelatase_C"/>
    <property type="match status" value="1"/>
</dbReference>
<feature type="binding site" evidence="9">
    <location>
        <position position="209"/>
    </location>
    <ligand>
        <name>Fe(2+)</name>
        <dbReference type="ChEBI" id="CHEBI:29033"/>
    </ligand>
</feature>
<dbReference type="PROSITE" id="PS00534">
    <property type="entry name" value="FERROCHELATASE"/>
    <property type="match status" value="1"/>
</dbReference>
<evidence type="ECO:0000256" key="9">
    <source>
        <dbReference type="HAMAP-Rule" id="MF_00323"/>
    </source>
</evidence>
<evidence type="ECO:0000313" key="12">
    <source>
        <dbReference type="Proteomes" id="UP000292627"/>
    </source>
</evidence>
<evidence type="ECO:0000256" key="10">
    <source>
        <dbReference type="RuleBase" id="RU000607"/>
    </source>
</evidence>
<evidence type="ECO:0000256" key="5">
    <source>
        <dbReference type="ARBA" id="ARBA00023133"/>
    </source>
</evidence>
<gene>
    <name evidence="9" type="primary">hemH</name>
    <name evidence="11" type="ORF">EA660_09265</name>
</gene>
<dbReference type="OrthoDB" id="9809741at2"/>
<feature type="binding site" evidence="9">
    <location>
        <position position="290"/>
    </location>
    <ligand>
        <name>Fe(2+)</name>
        <dbReference type="ChEBI" id="CHEBI:29033"/>
    </ligand>
</feature>
<organism evidence="11 12">
    <name type="scientific">Pseudoxanthomonas winnipegensis</name>
    <dbReference type="NCBI Taxonomy" id="2480810"/>
    <lineage>
        <taxon>Bacteria</taxon>
        <taxon>Pseudomonadati</taxon>
        <taxon>Pseudomonadota</taxon>
        <taxon>Gammaproteobacteria</taxon>
        <taxon>Lysobacterales</taxon>
        <taxon>Lysobacteraceae</taxon>
        <taxon>Pseudoxanthomonas</taxon>
    </lineage>
</organism>
<comment type="catalytic activity">
    <reaction evidence="9 10">
        <text>heme b + 2 H(+) = protoporphyrin IX + Fe(2+)</text>
        <dbReference type="Rhea" id="RHEA:22584"/>
        <dbReference type="ChEBI" id="CHEBI:15378"/>
        <dbReference type="ChEBI" id="CHEBI:29033"/>
        <dbReference type="ChEBI" id="CHEBI:57306"/>
        <dbReference type="ChEBI" id="CHEBI:60344"/>
        <dbReference type="EC" id="4.98.1.1"/>
    </reaction>
</comment>
<keyword evidence="6 9" id="KW-0456">Lyase</keyword>
<evidence type="ECO:0000256" key="1">
    <source>
        <dbReference type="ARBA" id="ARBA00007718"/>
    </source>
</evidence>
<accession>A0A4Q8LAE9</accession>
<dbReference type="NCBIfam" id="TIGR00109">
    <property type="entry name" value="hemH"/>
    <property type="match status" value="1"/>
</dbReference>
<dbReference type="HAMAP" id="MF_00323">
    <property type="entry name" value="Ferrochelatase"/>
    <property type="match status" value="1"/>
</dbReference>
<proteinExistence type="inferred from homology"/>
<keyword evidence="2 9" id="KW-0963">Cytoplasm</keyword>
<comment type="function">
    <text evidence="9 10">Catalyzes the ferrous insertion into protoporphyrin IX.</text>
</comment>
<dbReference type="AlphaFoldDB" id="A0A4Q8LAE9"/>
<dbReference type="InterPro" id="IPR001015">
    <property type="entry name" value="Ferrochelatase"/>
</dbReference>
<comment type="subcellular location">
    <subcellularLocation>
        <location evidence="9 10">Cytoplasm</location>
    </subcellularLocation>
</comment>
<name>A0A4Q8LAE9_9GAMM</name>
<protein>
    <recommendedName>
        <fullName evidence="9 10">Ferrochelatase</fullName>
        <ecNumber evidence="9 10">4.98.1.1</ecNumber>
    </recommendedName>
    <alternativeName>
        <fullName evidence="9">Heme synthase</fullName>
    </alternativeName>
    <alternativeName>
        <fullName evidence="9">Protoheme ferro-lyase</fullName>
    </alternativeName>
</protein>
<dbReference type="GO" id="GO:0005737">
    <property type="term" value="C:cytoplasm"/>
    <property type="evidence" value="ECO:0007669"/>
    <property type="project" value="UniProtKB-SubCell"/>
</dbReference>
<dbReference type="Pfam" id="PF00762">
    <property type="entry name" value="Ferrochelatase"/>
    <property type="match status" value="1"/>
</dbReference>
<dbReference type="GO" id="GO:0046872">
    <property type="term" value="F:metal ion binding"/>
    <property type="evidence" value="ECO:0007669"/>
    <property type="project" value="UniProtKB-KW"/>
</dbReference>
<evidence type="ECO:0000256" key="4">
    <source>
        <dbReference type="ARBA" id="ARBA00023004"/>
    </source>
</evidence>
<dbReference type="InterPro" id="IPR033659">
    <property type="entry name" value="Ferrochelatase_N"/>
</dbReference>
<dbReference type="PANTHER" id="PTHR11108:SF1">
    <property type="entry name" value="FERROCHELATASE, MITOCHONDRIAL"/>
    <property type="match status" value="1"/>
</dbReference>
<evidence type="ECO:0000256" key="3">
    <source>
        <dbReference type="ARBA" id="ARBA00022723"/>
    </source>
</evidence>
<comment type="caution">
    <text evidence="11">The sequence shown here is derived from an EMBL/GenBank/DDBJ whole genome shotgun (WGS) entry which is preliminary data.</text>
</comment>
<keyword evidence="5 9" id="KW-0350">Heme biosynthesis</keyword>
<comment type="pathway">
    <text evidence="9 10">Porphyrin-containing compound metabolism; protoheme biosynthesis; protoheme from protoporphyrin-IX: step 1/1.</text>
</comment>
<dbReference type="FunFam" id="3.40.50.1400:FF:000002">
    <property type="entry name" value="Ferrochelatase"/>
    <property type="match status" value="1"/>
</dbReference>
<dbReference type="Proteomes" id="UP000292627">
    <property type="component" value="Unassembled WGS sequence"/>
</dbReference>
<evidence type="ECO:0000256" key="7">
    <source>
        <dbReference type="ARBA" id="ARBA00023244"/>
    </source>
</evidence>
<reference evidence="11 12" key="1">
    <citation type="submission" date="2019-02" db="EMBL/GenBank/DDBJ databases">
        <title>WGS of Pseudoxanthomonas species novum from clinical isolates.</title>
        <authorList>
            <person name="Bernier A.-M."/>
            <person name="Bernard K."/>
            <person name="Vachon A."/>
        </authorList>
    </citation>
    <scope>NUCLEOTIDE SEQUENCE [LARGE SCALE GENOMIC DNA]</scope>
    <source>
        <strain evidence="11 12">NML171200</strain>
    </source>
</reference>
<dbReference type="InterPro" id="IPR019772">
    <property type="entry name" value="Ferrochelatase_AS"/>
</dbReference>
<dbReference type="PANTHER" id="PTHR11108">
    <property type="entry name" value="FERROCHELATASE"/>
    <property type="match status" value="1"/>
</dbReference>
<keyword evidence="7 9" id="KW-0627">Porphyrin biosynthesis</keyword>
<dbReference type="GO" id="GO:0004325">
    <property type="term" value="F:ferrochelatase activity"/>
    <property type="evidence" value="ECO:0007669"/>
    <property type="project" value="UniProtKB-UniRule"/>
</dbReference>
<dbReference type="GO" id="GO:0006783">
    <property type="term" value="P:heme biosynthetic process"/>
    <property type="evidence" value="ECO:0007669"/>
    <property type="project" value="UniProtKB-UniRule"/>
</dbReference>
<evidence type="ECO:0000256" key="8">
    <source>
        <dbReference type="ARBA" id="ARBA00024536"/>
    </source>
</evidence>
<sequence length="339" mass="36441">MSDAPSAAAMGQAASSPASAVAGTLVLANLGTPTAPTAPAVRRYLAEFLSDPRVVAIPRWLWQPLLRGVILPLRGPKSAEKYAKVWLEGGSPLAVYTTGLATQVQALLPHWRVLPAMRYGEPSLRALLQRLRDEGGLVRMLPLYPQYSTTTTASMQDAARAVHPSAPDARLQWVEDYSDDPDWIAAVAASIAQWRVQHGAGAHLLFSFHGLPQRVADGGDPYPQRCERSAALIAQALGLGEGEWTLTYQSRFGAERWLEPATDAELAALAARGVTQVDVVCPGFAVDCLETLEEVGMQFAEGFAHAGGTLRYIPCLNDAPAHARALVAMLERQFGPMRA</sequence>
<keyword evidence="3 9" id="KW-0479">Metal-binding</keyword>
<comment type="catalytic activity">
    <reaction evidence="8">
        <text>Fe-coproporphyrin III + 2 H(+) = coproporphyrin III + Fe(2+)</text>
        <dbReference type="Rhea" id="RHEA:49572"/>
        <dbReference type="ChEBI" id="CHEBI:15378"/>
        <dbReference type="ChEBI" id="CHEBI:29033"/>
        <dbReference type="ChEBI" id="CHEBI:68438"/>
        <dbReference type="ChEBI" id="CHEBI:131725"/>
        <dbReference type="EC" id="4.99.1.9"/>
    </reaction>
    <physiologicalReaction direction="right-to-left" evidence="8">
        <dbReference type="Rhea" id="RHEA:49574"/>
    </physiologicalReaction>
</comment>
<evidence type="ECO:0000256" key="6">
    <source>
        <dbReference type="ARBA" id="ARBA00023239"/>
    </source>
</evidence>
<dbReference type="SUPFAM" id="SSF53800">
    <property type="entry name" value="Chelatase"/>
    <property type="match status" value="1"/>
</dbReference>
<dbReference type="Gene3D" id="3.40.50.1400">
    <property type="match status" value="2"/>
</dbReference>
<keyword evidence="4 9" id="KW-0408">Iron</keyword>
<dbReference type="EC" id="4.98.1.1" evidence="9 10"/>
<comment type="similarity">
    <text evidence="1 9 10">Belongs to the ferrochelatase family.</text>
</comment>
<dbReference type="EMBL" id="SHMC01000003">
    <property type="protein sequence ID" value="TAA25628.1"/>
    <property type="molecule type" value="Genomic_DNA"/>
</dbReference>
<evidence type="ECO:0000256" key="2">
    <source>
        <dbReference type="ARBA" id="ARBA00022490"/>
    </source>
</evidence>
<dbReference type="InterPro" id="IPR033644">
    <property type="entry name" value="Ferrochelatase_C"/>
</dbReference>
<dbReference type="UniPathway" id="UPA00252">
    <property type="reaction ID" value="UER00325"/>
</dbReference>